<dbReference type="FunFam" id="3.40.50.10490:FF:000001">
    <property type="entry name" value="Glutamine--fructose-6-phosphate aminotransferase [isomerizing]"/>
    <property type="match status" value="1"/>
</dbReference>
<evidence type="ECO:0000256" key="1">
    <source>
        <dbReference type="ARBA" id="ARBA00001031"/>
    </source>
</evidence>
<name>A0A3B0R8I2_9ZZZZ</name>
<dbReference type="Gene3D" id="3.60.20.10">
    <property type="entry name" value="Glutamine Phosphoribosylpyrophosphate, subunit 1, domain 1"/>
    <property type="match status" value="1"/>
</dbReference>
<dbReference type="HAMAP" id="MF_00164">
    <property type="entry name" value="GlmS"/>
    <property type="match status" value="1"/>
</dbReference>
<dbReference type="GO" id="GO:0006047">
    <property type="term" value="P:UDP-N-acetylglucosamine metabolic process"/>
    <property type="evidence" value="ECO:0007669"/>
    <property type="project" value="TreeGrafter"/>
</dbReference>
<protein>
    <recommendedName>
        <fullName evidence="4">Glutamine--fructose-6-phosphate aminotransferase [isomerizing]</fullName>
        <ecNumber evidence="3">2.6.1.16</ecNumber>
    </recommendedName>
</protein>
<dbReference type="InterPro" id="IPR035466">
    <property type="entry name" value="GlmS/AgaS_SIS"/>
</dbReference>
<dbReference type="EMBL" id="UOEA01000060">
    <property type="protein sequence ID" value="VAV84178.1"/>
    <property type="molecule type" value="Genomic_DNA"/>
</dbReference>
<dbReference type="InterPro" id="IPR035490">
    <property type="entry name" value="GlmS/FrlB_SIS"/>
</dbReference>
<evidence type="ECO:0000256" key="4">
    <source>
        <dbReference type="ARBA" id="ARBA00016090"/>
    </source>
</evidence>
<dbReference type="FunFam" id="3.40.50.10490:FF:000002">
    <property type="entry name" value="Glutamine--fructose-6-phosphate aminotransferase [isomerizing]"/>
    <property type="match status" value="1"/>
</dbReference>
<keyword evidence="5" id="KW-0963">Cytoplasm</keyword>
<dbReference type="Pfam" id="PF13522">
    <property type="entry name" value="GATase_6"/>
    <property type="match status" value="1"/>
</dbReference>
<organism evidence="12">
    <name type="scientific">hydrothermal vent metagenome</name>
    <dbReference type="NCBI Taxonomy" id="652676"/>
    <lineage>
        <taxon>unclassified sequences</taxon>
        <taxon>metagenomes</taxon>
        <taxon>ecological metagenomes</taxon>
    </lineage>
</organism>
<dbReference type="GO" id="GO:0004360">
    <property type="term" value="F:glutamine-fructose-6-phosphate transaminase (isomerizing) activity"/>
    <property type="evidence" value="ECO:0007669"/>
    <property type="project" value="UniProtKB-EC"/>
</dbReference>
<comment type="subcellular location">
    <subcellularLocation>
        <location evidence="2">Cytoplasm</location>
    </subcellularLocation>
</comment>
<dbReference type="CDD" id="cd05009">
    <property type="entry name" value="SIS_GlmS_GlmD_2"/>
    <property type="match status" value="1"/>
</dbReference>
<dbReference type="GO" id="GO:0097367">
    <property type="term" value="F:carbohydrate derivative binding"/>
    <property type="evidence" value="ECO:0007669"/>
    <property type="project" value="InterPro"/>
</dbReference>
<keyword evidence="7 12" id="KW-0808">Transferase</keyword>
<dbReference type="PANTHER" id="PTHR10937:SF0">
    <property type="entry name" value="GLUTAMINE--FRUCTOSE-6-PHOSPHATE TRANSAMINASE (ISOMERIZING)"/>
    <property type="match status" value="1"/>
</dbReference>
<dbReference type="CDD" id="cd00714">
    <property type="entry name" value="GFAT"/>
    <property type="match status" value="1"/>
</dbReference>
<dbReference type="InterPro" id="IPR001347">
    <property type="entry name" value="SIS_dom"/>
</dbReference>
<dbReference type="CDD" id="cd05008">
    <property type="entry name" value="SIS_GlmS_GlmD_1"/>
    <property type="match status" value="1"/>
</dbReference>
<dbReference type="FunFam" id="3.60.20.10:FF:000006">
    <property type="entry name" value="Glutamine--fructose-6-phosphate aminotransferase [isomerizing]"/>
    <property type="match status" value="1"/>
</dbReference>
<dbReference type="GO" id="GO:0006002">
    <property type="term" value="P:fructose 6-phosphate metabolic process"/>
    <property type="evidence" value="ECO:0007669"/>
    <property type="project" value="TreeGrafter"/>
</dbReference>
<dbReference type="PROSITE" id="PS51278">
    <property type="entry name" value="GATASE_TYPE_2"/>
    <property type="match status" value="1"/>
</dbReference>
<dbReference type="NCBIfam" id="NF001484">
    <property type="entry name" value="PRK00331.1"/>
    <property type="match status" value="1"/>
</dbReference>
<evidence type="ECO:0000256" key="5">
    <source>
        <dbReference type="ARBA" id="ARBA00022490"/>
    </source>
</evidence>
<proteinExistence type="inferred from homology"/>
<evidence type="ECO:0000256" key="7">
    <source>
        <dbReference type="ARBA" id="ARBA00022679"/>
    </source>
</evidence>
<evidence type="ECO:0000256" key="3">
    <source>
        <dbReference type="ARBA" id="ARBA00012916"/>
    </source>
</evidence>
<dbReference type="InterPro" id="IPR005855">
    <property type="entry name" value="GFAT"/>
</dbReference>
<dbReference type="InterPro" id="IPR017932">
    <property type="entry name" value="GATase_2_dom"/>
</dbReference>
<dbReference type="GO" id="GO:0046349">
    <property type="term" value="P:amino sugar biosynthetic process"/>
    <property type="evidence" value="ECO:0007669"/>
    <property type="project" value="UniProtKB-ARBA"/>
</dbReference>
<evidence type="ECO:0000256" key="6">
    <source>
        <dbReference type="ARBA" id="ARBA00022576"/>
    </source>
</evidence>
<evidence type="ECO:0000313" key="12">
    <source>
        <dbReference type="EMBL" id="VAV84178.1"/>
    </source>
</evidence>
<dbReference type="NCBIfam" id="TIGR01135">
    <property type="entry name" value="glmS"/>
    <property type="match status" value="1"/>
</dbReference>
<dbReference type="Gene3D" id="3.40.50.10490">
    <property type="entry name" value="Glucose-6-phosphate isomerase like protein, domain 1"/>
    <property type="match status" value="2"/>
</dbReference>
<evidence type="ECO:0000259" key="10">
    <source>
        <dbReference type="PROSITE" id="PS51278"/>
    </source>
</evidence>
<keyword evidence="6 12" id="KW-0032">Aminotransferase</keyword>
<dbReference type="InterPro" id="IPR047084">
    <property type="entry name" value="GFAT_N"/>
</dbReference>
<accession>A0A3B0R8I2</accession>
<reference evidence="12" key="1">
    <citation type="submission" date="2018-06" db="EMBL/GenBank/DDBJ databases">
        <authorList>
            <person name="Zhirakovskaya E."/>
        </authorList>
    </citation>
    <scope>NUCLEOTIDE SEQUENCE</scope>
</reference>
<dbReference type="PROSITE" id="PS51464">
    <property type="entry name" value="SIS"/>
    <property type="match status" value="2"/>
</dbReference>
<gene>
    <name evidence="12" type="ORF">MNBD_DELTA01-801</name>
</gene>
<comment type="catalytic activity">
    <reaction evidence="1">
        <text>D-fructose 6-phosphate + L-glutamine = D-glucosamine 6-phosphate + L-glutamate</text>
        <dbReference type="Rhea" id="RHEA:13237"/>
        <dbReference type="ChEBI" id="CHEBI:29985"/>
        <dbReference type="ChEBI" id="CHEBI:58359"/>
        <dbReference type="ChEBI" id="CHEBI:58725"/>
        <dbReference type="ChEBI" id="CHEBI:61527"/>
        <dbReference type="EC" id="2.6.1.16"/>
    </reaction>
</comment>
<feature type="domain" description="SIS" evidence="11">
    <location>
        <begin position="286"/>
        <end position="425"/>
    </location>
</feature>
<feature type="domain" description="Glutamine amidotransferase type-2" evidence="10">
    <location>
        <begin position="2"/>
        <end position="220"/>
    </location>
</feature>
<dbReference type="PANTHER" id="PTHR10937">
    <property type="entry name" value="GLUCOSAMINE--FRUCTOSE-6-PHOSPHATE AMINOTRANSFERASE, ISOMERIZING"/>
    <property type="match status" value="1"/>
</dbReference>
<evidence type="ECO:0000256" key="8">
    <source>
        <dbReference type="ARBA" id="ARBA00022737"/>
    </source>
</evidence>
<dbReference type="AlphaFoldDB" id="A0A3B0R8I2"/>
<evidence type="ECO:0000256" key="9">
    <source>
        <dbReference type="ARBA" id="ARBA00022962"/>
    </source>
</evidence>
<dbReference type="SUPFAM" id="SSF56235">
    <property type="entry name" value="N-terminal nucleophile aminohydrolases (Ntn hydrolases)"/>
    <property type="match status" value="1"/>
</dbReference>
<evidence type="ECO:0000256" key="2">
    <source>
        <dbReference type="ARBA" id="ARBA00004496"/>
    </source>
</evidence>
<evidence type="ECO:0000259" key="11">
    <source>
        <dbReference type="PROSITE" id="PS51464"/>
    </source>
</evidence>
<dbReference type="Pfam" id="PF01380">
    <property type="entry name" value="SIS"/>
    <property type="match status" value="2"/>
</dbReference>
<dbReference type="SUPFAM" id="SSF53697">
    <property type="entry name" value="SIS domain"/>
    <property type="match status" value="1"/>
</dbReference>
<keyword evidence="8" id="KW-0677">Repeat</keyword>
<keyword evidence="9" id="KW-0315">Glutamine amidotransferase</keyword>
<dbReference type="GO" id="GO:0005829">
    <property type="term" value="C:cytosol"/>
    <property type="evidence" value="ECO:0007669"/>
    <property type="project" value="TreeGrafter"/>
</dbReference>
<dbReference type="InterPro" id="IPR029055">
    <property type="entry name" value="Ntn_hydrolases_N"/>
</dbReference>
<dbReference type="EC" id="2.6.1.16" evidence="3"/>
<dbReference type="GO" id="GO:0006487">
    <property type="term" value="P:protein N-linked glycosylation"/>
    <property type="evidence" value="ECO:0007669"/>
    <property type="project" value="TreeGrafter"/>
</dbReference>
<sequence length="609" mass="66306">MCGIVGYIGQRSARDVIIDGLRKLEYRGYDSAGIAIFCDGDGSEIMLERSEGKLERLVEKLKGKELEGCVGIGHTRWATHGRPSEANAHPHMEGGVAVVHNGIIENYLTLRSEMSKEGAVFKSETDTEIVAHLIDREIKKGNSLKAAMQAALKRVKGSYALAAISRAEPGTIVAAKKECPLVVGIGEGEALVSSDVTAILDITRRAVFLEDGELAILTCDGLEVTDLDGKVIEKEERLIDWSPVMAEKGGYRHFMLKETHEQPRAVIDTFRGNLMEEAGDIFLDGLEIDLETIERIYLVACGTSWHAALVGKFLIEDLSAIPTEVDLGSEFRYRNPLVSEKTLIIAISQSGETADTLAAVKEAKAKGAKVVAISNVVESSIPRLSDWTLYTHAGPEIGVASTKAFTTQLVSLYMFALYLGRRAGTVDSARGVELIRELVELPGKMETALATEQGIMDIAKRYFHFRDFLYLGRGINYPIALEGALKLKEISYIHAEGYPAGEMKHGPIALIDEDMPVVVIAPKDLHYPKVLSNMQEVKARGGRIIAVVSEGDSEVSTQADDVIVVPEVSAELSPVIMTLPLQLLAYHIAVLKGTDVDQPRNLAKSVTVE</sequence>
<feature type="domain" description="SIS" evidence="11">
    <location>
        <begin position="458"/>
        <end position="599"/>
    </location>
</feature>
<dbReference type="InterPro" id="IPR046348">
    <property type="entry name" value="SIS_dom_sf"/>
</dbReference>